<dbReference type="Gene3D" id="2.60.40.4180">
    <property type="match status" value="1"/>
</dbReference>
<sequence length="401" mass="45879">MKKRFKNLIILYMVVTMIFLPLKVLGASSVTINIKTKDDLTEEDLRGRTLGVWKINPNFIDTHMDKTKMTSILDTFTEEDLDKQLEDPSYKWILYPKAEDDYKVKLLNLKEGFYYVRELNNKDRLSFIESAVFSPEEADLINLKWGRRPPMPPPPPPPPPPKETPPGRVELIKVDGEGNLLKGAKFTLHDSSGEIVKTKNNRYDPEGKEEIFETDKDGKIVVDNLSPGLYFFKEVSAPFGYKILVEDSYFKIFKDESCRIRVENEKKRGSYNFFKTDETKVKPLSGAEFAITQIVDGKHLRLKDKNGKDLILKSGENGKFSVSNLDYGTYYIWEIKAPKDYTLLEGSLKFEIDDDSFEKVLIIENSKRPPIPKTGDITLIVLVVAGAIMVGLGKYLIREKN</sequence>
<organism evidence="7 8">
    <name type="scientific">Peptoniphilus koenoeneniae</name>
    <dbReference type="NCBI Taxonomy" id="507751"/>
    <lineage>
        <taxon>Bacteria</taxon>
        <taxon>Bacillati</taxon>
        <taxon>Bacillota</taxon>
        <taxon>Tissierellia</taxon>
        <taxon>Tissierellales</taxon>
        <taxon>Peptoniphilaceae</taxon>
        <taxon>Peptoniphilus</taxon>
    </lineage>
</organism>
<dbReference type="EMBL" id="JAUSTN010000008">
    <property type="protein sequence ID" value="MDQ0275535.1"/>
    <property type="molecule type" value="Genomic_DNA"/>
</dbReference>
<keyword evidence="5" id="KW-0812">Transmembrane</keyword>
<dbReference type="PANTHER" id="PTHR36108:SF13">
    <property type="entry name" value="COLOSSIN-B-RELATED"/>
    <property type="match status" value="1"/>
</dbReference>
<keyword evidence="5" id="KW-1133">Transmembrane helix</keyword>
<dbReference type="Gene3D" id="2.60.40.10">
    <property type="entry name" value="Immunoglobulins"/>
    <property type="match status" value="2"/>
</dbReference>
<accession>A0ABU0AWY3</accession>
<evidence type="ECO:0000313" key="8">
    <source>
        <dbReference type="Proteomes" id="UP001236559"/>
    </source>
</evidence>
<protein>
    <submittedName>
        <fullName evidence="7">Surface anchored protein</fullName>
    </submittedName>
</protein>
<dbReference type="SUPFAM" id="SSF49478">
    <property type="entry name" value="Cna protein B-type domain"/>
    <property type="match status" value="2"/>
</dbReference>
<dbReference type="InterPro" id="IPR041033">
    <property type="entry name" value="SpaA_PFL_dom_1"/>
</dbReference>
<feature type="domain" description="SpaA-like prealbumin fold" evidence="6">
    <location>
        <begin position="167"/>
        <end position="266"/>
    </location>
</feature>
<keyword evidence="3" id="KW-0732">Signal</keyword>
<proteinExistence type="inferred from homology"/>
<dbReference type="Proteomes" id="UP001236559">
    <property type="component" value="Unassembled WGS sequence"/>
</dbReference>
<dbReference type="RefSeq" id="WP_307495289.1">
    <property type="nucleotide sequence ID" value="NZ_JAUSTN010000008.1"/>
</dbReference>
<name>A0ABU0AWY3_9FIRM</name>
<comment type="caution">
    <text evidence="7">The sequence shown here is derived from an EMBL/GenBank/DDBJ whole genome shotgun (WGS) entry which is preliminary data.</text>
</comment>
<keyword evidence="2" id="KW-0964">Secreted</keyword>
<feature type="transmembrane region" description="Helical" evidence="5">
    <location>
        <begin position="377"/>
        <end position="397"/>
    </location>
</feature>
<comment type="similarity">
    <text evidence="1">Belongs to the serine-aspartate repeat-containing protein (SDr) family.</text>
</comment>
<evidence type="ECO:0000313" key="7">
    <source>
        <dbReference type="EMBL" id="MDQ0275535.1"/>
    </source>
</evidence>
<evidence type="ECO:0000256" key="5">
    <source>
        <dbReference type="SAM" id="Phobius"/>
    </source>
</evidence>
<evidence type="ECO:0000256" key="2">
    <source>
        <dbReference type="ARBA" id="ARBA00022525"/>
    </source>
</evidence>
<evidence type="ECO:0000256" key="3">
    <source>
        <dbReference type="ARBA" id="ARBA00022729"/>
    </source>
</evidence>
<gene>
    <name evidence="7" type="ORF">J2S72_001564</name>
</gene>
<feature type="region of interest" description="Disordered" evidence="4">
    <location>
        <begin position="144"/>
        <end position="167"/>
    </location>
</feature>
<dbReference type="Pfam" id="PF17802">
    <property type="entry name" value="SpaA"/>
    <property type="match status" value="2"/>
</dbReference>
<keyword evidence="5" id="KW-0472">Membrane</keyword>
<dbReference type="PANTHER" id="PTHR36108">
    <property type="entry name" value="COLOSSIN-B-RELATED"/>
    <property type="match status" value="1"/>
</dbReference>
<evidence type="ECO:0000259" key="6">
    <source>
        <dbReference type="Pfam" id="PF17802"/>
    </source>
</evidence>
<reference evidence="7 8" key="1">
    <citation type="submission" date="2023-07" db="EMBL/GenBank/DDBJ databases">
        <title>Genomic Encyclopedia of Type Strains, Phase IV (KMG-IV): sequencing the most valuable type-strain genomes for metagenomic binning, comparative biology and taxonomic classification.</title>
        <authorList>
            <person name="Goeker M."/>
        </authorList>
    </citation>
    <scope>NUCLEOTIDE SEQUENCE [LARGE SCALE GENOMIC DNA]</scope>
    <source>
        <strain evidence="7 8">DSM 22616</strain>
    </source>
</reference>
<evidence type="ECO:0000256" key="1">
    <source>
        <dbReference type="ARBA" id="ARBA00007257"/>
    </source>
</evidence>
<dbReference type="InterPro" id="IPR013783">
    <property type="entry name" value="Ig-like_fold"/>
</dbReference>
<feature type="domain" description="SpaA-like prealbumin fold" evidence="6">
    <location>
        <begin position="269"/>
        <end position="365"/>
    </location>
</feature>
<evidence type="ECO:0000256" key="4">
    <source>
        <dbReference type="SAM" id="MobiDB-lite"/>
    </source>
</evidence>
<keyword evidence="8" id="KW-1185">Reference proteome</keyword>
<feature type="compositionally biased region" description="Pro residues" evidence="4">
    <location>
        <begin position="149"/>
        <end position="164"/>
    </location>
</feature>